<dbReference type="HOGENOM" id="CLU_124911_0_2_6"/>
<dbReference type="PIRSF" id="PIRSF004923">
    <property type="entry name" value="RseC"/>
    <property type="match status" value="1"/>
</dbReference>
<keyword evidence="1" id="KW-1133">Transmembrane helix</keyword>
<dbReference type="STRING" id="314285.KT71_16926"/>
<dbReference type="eggNOG" id="COG3086">
    <property type="taxonomic scope" value="Bacteria"/>
</dbReference>
<dbReference type="Pfam" id="PF04246">
    <property type="entry name" value="RseC_MucC"/>
    <property type="match status" value="1"/>
</dbReference>
<name>A4A3V0_9GAMM</name>
<accession>A4A3V0</accession>
<dbReference type="OrthoDB" id="9795854at2"/>
<comment type="caution">
    <text evidence="2">The sequence shown here is derived from an EMBL/GenBank/DDBJ whole genome shotgun (WGS) entry which is preliminary data.</text>
</comment>
<keyword evidence="1" id="KW-0812">Transmembrane</keyword>
<proteinExistence type="predicted"/>
<sequence length="155" mass="16207">MLTESARVVAVEETAVWVETLRQSSCGSCAARAGCGHGMLNSARAGVSKGLLKAALPADKTLEVSLHDTVEISVPEQGFLRAAWLLYAMPLLTMLLAAGLADHFWASSGLSQAAMDLRVTVAAASGLGAGLLLLRFLSRRMSADPDLQPRVTGVS</sequence>
<dbReference type="InterPro" id="IPR026268">
    <property type="entry name" value="RseC"/>
</dbReference>
<evidence type="ECO:0000313" key="2">
    <source>
        <dbReference type="EMBL" id="EAQ99373.1"/>
    </source>
</evidence>
<dbReference type="EMBL" id="AAOA02000001">
    <property type="protein sequence ID" value="EAQ99373.1"/>
    <property type="molecule type" value="Genomic_DNA"/>
</dbReference>
<dbReference type="Proteomes" id="UP000019205">
    <property type="component" value="Chromosome"/>
</dbReference>
<dbReference type="PANTHER" id="PTHR35867:SF1">
    <property type="entry name" value="PROTEIN RSEC"/>
    <property type="match status" value="1"/>
</dbReference>
<protein>
    <submittedName>
        <fullName evidence="2">Positive regulator of sigma(E), RseC/MucC</fullName>
    </submittedName>
</protein>
<dbReference type="AlphaFoldDB" id="A4A3V0"/>
<feature type="transmembrane region" description="Helical" evidence="1">
    <location>
        <begin position="84"/>
        <end position="105"/>
    </location>
</feature>
<feature type="transmembrane region" description="Helical" evidence="1">
    <location>
        <begin position="117"/>
        <end position="137"/>
    </location>
</feature>
<dbReference type="InterPro" id="IPR007359">
    <property type="entry name" value="SigmaE_reg_RseC_MucC"/>
</dbReference>
<keyword evidence="3" id="KW-1185">Reference proteome</keyword>
<keyword evidence="1" id="KW-0472">Membrane</keyword>
<evidence type="ECO:0000256" key="1">
    <source>
        <dbReference type="SAM" id="Phobius"/>
    </source>
</evidence>
<organism evidence="2 3">
    <name type="scientific">Congregibacter litoralis KT71</name>
    <dbReference type="NCBI Taxonomy" id="314285"/>
    <lineage>
        <taxon>Bacteria</taxon>
        <taxon>Pseudomonadati</taxon>
        <taxon>Pseudomonadota</taxon>
        <taxon>Gammaproteobacteria</taxon>
        <taxon>Cellvibrionales</taxon>
        <taxon>Halieaceae</taxon>
        <taxon>Congregibacter</taxon>
    </lineage>
</organism>
<reference evidence="2 3" key="2">
    <citation type="journal article" date="2009" name="PLoS ONE">
        <title>The photosynthetic apparatus and its regulation in the aerobic gammaproteobacterium Congregibacter litoralis gen. nov., sp. nov.</title>
        <authorList>
            <person name="Spring S."/>
            <person name="Lunsdorf H."/>
            <person name="Fuchs B.M."/>
            <person name="Tindall B.J."/>
        </authorList>
    </citation>
    <scope>NUCLEOTIDE SEQUENCE [LARGE SCALE GENOMIC DNA]</scope>
    <source>
        <strain evidence="2">KT71</strain>
    </source>
</reference>
<reference evidence="2 3" key="1">
    <citation type="journal article" date="2007" name="Proc. Natl. Acad. Sci. U.S.A.">
        <title>Characterization of a marine gammaproteobacterium capable of aerobic anoxygenic photosynthesis.</title>
        <authorList>
            <person name="Fuchs B.M."/>
            <person name="Spring S."/>
            <person name="Teeling H."/>
            <person name="Quast C."/>
            <person name="Wulf J."/>
            <person name="Schattenhofer M."/>
            <person name="Yan S."/>
            <person name="Ferriera S."/>
            <person name="Johnson J."/>
            <person name="Glockner F.O."/>
            <person name="Amann R."/>
        </authorList>
    </citation>
    <scope>NUCLEOTIDE SEQUENCE [LARGE SCALE GENOMIC DNA]</scope>
    <source>
        <strain evidence="2">KT71</strain>
    </source>
</reference>
<dbReference type="RefSeq" id="WP_008295823.1">
    <property type="nucleotide sequence ID" value="NZ_CM002299.1"/>
</dbReference>
<gene>
    <name evidence="2" type="ORF">KT71_16926</name>
</gene>
<dbReference type="PANTHER" id="PTHR35867">
    <property type="entry name" value="PROTEIN RSEC"/>
    <property type="match status" value="1"/>
</dbReference>
<evidence type="ECO:0000313" key="3">
    <source>
        <dbReference type="Proteomes" id="UP000019205"/>
    </source>
</evidence>